<organism evidence="1 2">
    <name type="scientific">Gimesia aquarii</name>
    <dbReference type="NCBI Taxonomy" id="2527964"/>
    <lineage>
        <taxon>Bacteria</taxon>
        <taxon>Pseudomonadati</taxon>
        <taxon>Planctomycetota</taxon>
        <taxon>Planctomycetia</taxon>
        <taxon>Planctomycetales</taxon>
        <taxon>Planctomycetaceae</taxon>
        <taxon>Gimesia</taxon>
    </lineage>
</organism>
<sequence length="161" mass="16633">MSRFLMLTAVLFVSIVIFNSVVLSSSAPGEPLTATEMENVFATGGWSDCTVGPACSSPESSQSCGIPDDGAGTCTDSGILTSGRGGQPGLVCGSCSGADQESCALSGCYFWCTACTGSTPMLFCCNKKTCRFRAVFGQGGVCECFQNLLVPTPHNSRETCT</sequence>
<accession>A0A517VXT6</accession>
<dbReference type="EMBL" id="CP037920">
    <property type="protein sequence ID" value="QDT97817.1"/>
    <property type="molecule type" value="Genomic_DNA"/>
</dbReference>
<dbReference type="AlphaFoldDB" id="A0A517VXT6"/>
<evidence type="ECO:0000313" key="1">
    <source>
        <dbReference type="EMBL" id="QDT97817.1"/>
    </source>
</evidence>
<dbReference type="KEGG" id="gaw:V144x_32990"/>
<protein>
    <submittedName>
        <fullName evidence="1">Uncharacterized protein</fullName>
    </submittedName>
</protein>
<evidence type="ECO:0000313" key="2">
    <source>
        <dbReference type="Proteomes" id="UP000318704"/>
    </source>
</evidence>
<proteinExistence type="predicted"/>
<reference evidence="1 2" key="1">
    <citation type="submission" date="2019-03" db="EMBL/GenBank/DDBJ databases">
        <title>Deep-cultivation of Planctomycetes and their phenomic and genomic characterization uncovers novel biology.</title>
        <authorList>
            <person name="Wiegand S."/>
            <person name="Jogler M."/>
            <person name="Boedeker C."/>
            <person name="Pinto D."/>
            <person name="Vollmers J."/>
            <person name="Rivas-Marin E."/>
            <person name="Kohn T."/>
            <person name="Peeters S.H."/>
            <person name="Heuer A."/>
            <person name="Rast P."/>
            <person name="Oberbeckmann S."/>
            <person name="Bunk B."/>
            <person name="Jeske O."/>
            <person name="Meyerdierks A."/>
            <person name="Storesund J.E."/>
            <person name="Kallscheuer N."/>
            <person name="Luecker S."/>
            <person name="Lage O.M."/>
            <person name="Pohl T."/>
            <person name="Merkel B.J."/>
            <person name="Hornburger P."/>
            <person name="Mueller R.-W."/>
            <person name="Bruemmer F."/>
            <person name="Labrenz M."/>
            <person name="Spormann A.M."/>
            <person name="Op den Camp H."/>
            <person name="Overmann J."/>
            <person name="Amann R."/>
            <person name="Jetten M.S.M."/>
            <person name="Mascher T."/>
            <person name="Medema M.H."/>
            <person name="Devos D.P."/>
            <person name="Kaster A.-K."/>
            <person name="Ovreas L."/>
            <person name="Rohde M."/>
            <person name="Galperin M.Y."/>
            <person name="Jogler C."/>
        </authorList>
    </citation>
    <scope>NUCLEOTIDE SEQUENCE [LARGE SCALE GENOMIC DNA]</scope>
    <source>
        <strain evidence="1 2">V144</strain>
    </source>
</reference>
<dbReference type="Proteomes" id="UP000318704">
    <property type="component" value="Chromosome"/>
</dbReference>
<gene>
    <name evidence="1" type="ORF">V144x_32990</name>
</gene>
<name>A0A517VXT6_9PLAN</name>